<protein>
    <recommendedName>
        <fullName evidence="4">Reverse transcriptase domain-containing protein</fullName>
    </recommendedName>
</protein>
<dbReference type="Proteomes" id="UP000762676">
    <property type="component" value="Unassembled WGS sequence"/>
</dbReference>
<name>A0AAV4IHM3_9GAST</name>
<evidence type="ECO:0008006" key="4">
    <source>
        <dbReference type="Google" id="ProtNLM"/>
    </source>
</evidence>
<reference evidence="2 3" key="1">
    <citation type="journal article" date="2021" name="Elife">
        <title>Chloroplast acquisition without the gene transfer in kleptoplastic sea slugs, Plakobranchus ocellatus.</title>
        <authorList>
            <person name="Maeda T."/>
            <person name="Takahashi S."/>
            <person name="Yoshida T."/>
            <person name="Shimamura S."/>
            <person name="Takaki Y."/>
            <person name="Nagai Y."/>
            <person name="Toyoda A."/>
            <person name="Suzuki Y."/>
            <person name="Arimoto A."/>
            <person name="Ishii H."/>
            <person name="Satoh N."/>
            <person name="Nishiyama T."/>
            <person name="Hasebe M."/>
            <person name="Maruyama T."/>
            <person name="Minagawa J."/>
            <person name="Obokata J."/>
            <person name="Shigenobu S."/>
        </authorList>
    </citation>
    <scope>NUCLEOTIDE SEQUENCE [LARGE SCALE GENOMIC DNA]</scope>
</reference>
<evidence type="ECO:0000313" key="3">
    <source>
        <dbReference type="Proteomes" id="UP000762676"/>
    </source>
</evidence>
<organism evidence="2 3">
    <name type="scientific">Elysia marginata</name>
    <dbReference type="NCBI Taxonomy" id="1093978"/>
    <lineage>
        <taxon>Eukaryota</taxon>
        <taxon>Metazoa</taxon>
        <taxon>Spiralia</taxon>
        <taxon>Lophotrochozoa</taxon>
        <taxon>Mollusca</taxon>
        <taxon>Gastropoda</taxon>
        <taxon>Heterobranchia</taxon>
        <taxon>Euthyneura</taxon>
        <taxon>Panpulmonata</taxon>
        <taxon>Sacoglossa</taxon>
        <taxon>Placobranchoidea</taxon>
        <taxon>Plakobranchidae</taxon>
        <taxon>Elysia</taxon>
    </lineage>
</organism>
<comment type="caution">
    <text evidence="2">The sequence shown here is derived from an EMBL/GenBank/DDBJ whole genome shotgun (WGS) entry which is preliminary data.</text>
</comment>
<evidence type="ECO:0000313" key="2">
    <source>
        <dbReference type="EMBL" id="GFS09497.1"/>
    </source>
</evidence>
<gene>
    <name evidence="2" type="ORF">ElyMa_001300100</name>
</gene>
<evidence type="ECO:0000256" key="1">
    <source>
        <dbReference type="SAM" id="MobiDB-lite"/>
    </source>
</evidence>
<accession>A0AAV4IHM3</accession>
<proteinExistence type="predicted"/>
<dbReference type="EMBL" id="BMAT01002576">
    <property type="protein sequence ID" value="GFS09497.1"/>
    <property type="molecule type" value="Genomic_DNA"/>
</dbReference>
<sequence>MRKALADGKEEELCFTITPKRSRRYPRIALADLDFVDDISLLYDTVEQAQELLLRVEQECSRVGLGLNGLKTKNEGRPKRNRKKHES</sequence>
<feature type="region of interest" description="Disordered" evidence="1">
    <location>
        <begin position="67"/>
        <end position="87"/>
    </location>
</feature>
<dbReference type="AlphaFoldDB" id="A0AAV4IHM3"/>
<keyword evidence="3" id="KW-1185">Reference proteome</keyword>